<dbReference type="AlphaFoldDB" id="A0A7W5GP27"/>
<gene>
    <name evidence="2" type="ORF">FHR31_000497</name>
</gene>
<dbReference type="PROSITE" id="PS50943">
    <property type="entry name" value="HTH_CROC1"/>
    <property type="match status" value="1"/>
</dbReference>
<dbReference type="SMART" id="SM00530">
    <property type="entry name" value="HTH_XRE"/>
    <property type="match status" value="1"/>
</dbReference>
<dbReference type="CDD" id="cd00093">
    <property type="entry name" value="HTH_XRE"/>
    <property type="match status" value="1"/>
</dbReference>
<sequence length="125" mass="13232">MAIVLCIDEIMDAKGISVSELAREVGISRANMSNLKFGHVKAIRFSTLDRICDVLDCQPGEIIKFEKSEPEAPRLQDGSALDLAFAPQGGTGGDLPAASEVPISMLVPDAQSSVRLCGEPFENGG</sequence>
<dbReference type="PANTHER" id="PTHR37301">
    <property type="entry name" value="DNA-BINDING PROTEIN-RELATED"/>
    <property type="match status" value="1"/>
</dbReference>
<dbReference type="PANTHER" id="PTHR37301:SF1">
    <property type="entry name" value="DNA-BINDING PROTEIN"/>
    <property type="match status" value="1"/>
</dbReference>
<protein>
    <submittedName>
        <fullName evidence="2">DNA-binding Xre family transcriptional regulator</fullName>
    </submittedName>
</protein>
<organism evidence="2 3">
    <name type="scientific">Parvibacter caecicola</name>
    <dbReference type="NCBI Taxonomy" id="747645"/>
    <lineage>
        <taxon>Bacteria</taxon>
        <taxon>Bacillati</taxon>
        <taxon>Actinomycetota</taxon>
        <taxon>Coriobacteriia</taxon>
        <taxon>Coriobacteriales</taxon>
        <taxon>Coriobacteriaceae</taxon>
        <taxon>Parvibacter</taxon>
    </lineage>
</organism>
<feature type="domain" description="HTH cro/C1-type" evidence="1">
    <location>
        <begin position="7"/>
        <end position="62"/>
    </location>
</feature>
<dbReference type="Gene3D" id="1.10.260.40">
    <property type="entry name" value="lambda repressor-like DNA-binding domains"/>
    <property type="match status" value="1"/>
</dbReference>
<dbReference type="Proteomes" id="UP000530850">
    <property type="component" value="Unassembled WGS sequence"/>
</dbReference>
<comment type="caution">
    <text evidence="2">The sequence shown here is derived from an EMBL/GenBank/DDBJ whole genome shotgun (WGS) entry which is preliminary data.</text>
</comment>
<keyword evidence="2" id="KW-0238">DNA-binding</keyword>
<accession>A0A7W5GP27</accession>
<reference evidence="2 3" key="1">
    <citation type="submission" date="2020-08" db="EMBL/GenBank/DDBJ databases">
        <title>Sequencing the genomes of 1000 actinobacteria strains.</title>
        <authorList>
            <person name="Klenk H.-P."/>
        </authorList>
    </citation>
    <scope>NUCLEOTIDE SEQUENCE [LARGE SCALE GENOMIC DNA]</scope>
    <source>
        <strain evidence="2 3">DSM 22242</strain>
    </source>
</reference>
<dbReference type="InterPro" id="IPR010982">
    <property type="entry name" value="Lambda_DNA-bd_dom_sf"/>
</dbReference>
<dbReference type="EMBL" id="JACHYA010000001">
    <property type="protein sequence ID" value="MBB3170717.1"/>
    <property type="molecule type" value="Genomic_DNA"/>
</dbReference>
<dbReference type="GO" id="GO:0003677">
    <property type="term" value="F:DNA binding"/>
    <property type="evidence" value="ECO:0007669"/>
    <property type="project" value="UniProtKB-KW"/>
</dbReference>
<proteinExistence type="predicted"/>
<dbReference type="RefSeq" id="WP_123184461.1">
    <property type="nucleotide sequence ID" value="NZ_JACHYA010000001.1"/>
</dbReference>
<dbReference type="GeneID" id="93355758"/>
<evidence type="ECO:0000259" key="1">
    <source>
        <dbReference type="PROSITE" id="PS50943"/>
    </source>
</evidence>
<dbReference type="SUPFAM" id="SSF47413">
    <property type="entry name" value="lambda repressor-like DNA-binding domains"/>
    <property type="match status" value="1"/>
</dbReference>
<dbReference type="Pfam" id="PF13443">
    <property type="entry name" value="HTH_26"/>
    <property type="match status" value="1"/>
</dbReference>
<evidence type="ECO:0000313" key="3">
    <source>
        <dbReference type="Proteomes" id="UP000530850"/>
    </source>
</evidence>
<dbReference type="InterPro" id="IPR001387">
    <property type="entry name" value="Cro/C1-type_HTH"/>
</dbReference>
<evidence type="ECO:0000313" key="2">
    <source>
        <dbReference type="EMBL" id="MBB3170717.1"/>
    </source>
</evidence>
<name>A0A7W5GP27_9ACTN</name>